<dbReference type="EMBL" id="JAAVXB010000005">
    <property type="protein sequence ID" value="NKF22712.1"/>
    <property type="molecule type" value="Genomic_DNA"/>
</dbReference>
<evidence type="ECO:0000256" key="12">
    <source>
        <dbReference type="ARBA" id="ARBA00022958"/>
    </source>
</evidence>
<evidence type="ECO:0000256" key="10">
    <source>
        <dbReference type="ARBA" id="ARBA00022777"/>
    </source>
</evidence>
<dbReference type="GO" id="GO:0015937">
    <property type="term" value="P:coenzyme A biosynthetic process"/>
    <property type="evidence" value="ECO:0007669"/>
    <property type="project" value="UniProtKB-UniRule"/>
</dbReference>
<feature type="binding site" evidence="16">
    <location>
        <position position="92"/>
    </location>
    <ligand>
        <name>substrate</name>
    </ligand>
</feature>
<keyword evidence="13 16" id="KW-0173">Coenzyme A biosynthesis</keyword>
<evidence type="ECO:0000256" key="9">
    <source>
        <dbReference type="ARBA" id="ARBA00022741"/>
    </source>
</evidence>
<comment type="pathway">
    <text evidence="4 16">Cofactor biosynthesis; coenzyme A biosynthesis; CoA from (R)-pantothenate: step 1/5.</text>
</comment>
<reference evidence="17" key="1">
    <citation type="submission" date="2020-03" db="EMBL/GenBank/DDBJ databases">
        <title>Solimonas marina sp. nov., isolated from deep seawater of the Pacific Ocean.</title>
        <authorList>
            <person name="Liu X."/>
            <person name="Lai Q."/>
            <person name="Sun F."/>
            <person name="Gai Y."/>
            <person name="Li G."/>
            <person name="Shao Z."/>
        </authorList>
    </citation>
    <scope>NUCLEOTIDE SEQUENCE</scope>
    <source>
        <strain evidence="17">C16B3</strain>
    </source>
</reference>
<keyword evidence="12 16" id="KW-0630">Potassium</keyword>
<comment type="subunit">
    <text evidence="5 16">Homodimer.</text>
</comment>
<accession>A0A969W8R7</accession>
<evidence type="ECO:0000256" key="16">
    <source>
        <dbReference type="HAMAP-Rule" id="MF_01274"/>
    </source>
</evidence>
<dbReference type="Gene3D" id="3.30.420.40">
    <property type="match status" value="2"/>
</dbReference>
<dbReference type="Proteomes" id="UP000653472">
    <property type="component" value="Unassembled WGS sequence"/>
</dbReference>
<keyword evidence="9 16" id="KW-0547">Nucleotide-binding</keyword>
<dbReference type="RefSeq" id="WP_168147983.1">
    <property type="nucleotide sequence ID" value="NZ_JAAVXB010000005.1"/>
</dbReference>
<dbReference type="InterPro" id="IPR004619">
    <property type="entry name" value="Type_III_PanK"/>
</dbReference>
<comment type="similarity">
    <text evidence="14 16">Belongs to the type III pantothenate kinase family.</text>
</comment>
<evidence type="ECO:0000256" key="1">
    <source>
        <dbReference type="ARBA" id="ARBA00001206"/>
    </source>
</evidence>
<evidence type="ECO:0000256" key="3">
    <source>
        <dbReference type="ARBA" id="ARBA00004496"/>
    </source>
</evidence>
<evidence type="ECO:0000313" key="18">
    <source>
        <dbReference type="Proteomes" id="UP000653472"/>
    </source>
</evidence>
<comment type="caution">
    <text evidence="16">Lacks conserved residue(s) required for the propagation of feature annotation.</text>
</comment>
<dbReference type="GO" id="GO:0005524">
    <property type="term" value="F:ATP binding"/>
    <property type="evidence" value="ECO:0007669"/>
    <property type="project" value="UniProtKB-UniRule"/>
</dbReference>
<feature type="binding site" evidence="16">
    <location>
        <position position="176"/>
    </location>
    <ligand>
        <name>substrate</name>
    </ligand>
</feature>
<dbReference type="CDD" id="cd24015">
    <property type="entry name" value="ASKHA_NBD_PanK-III"/>
    <property type="match status" value="1"/>
</dbReference>
<feature type="binding site" evidence="16">
    <location>
        <begin position="6"/>
        <end position="13"/>
    </location>
    <ligand>
        <name>ATP</name>
        <dbReference type="ChEBI" id="CHEBI:30616"/>
    </ligand>
</feature>
<dbReference type="EC" id="2.7.1.33" evidence="6 16"/>
<comment type="caution">
    <text evidence="17">The sequence shown here is derived from an EMBL/GenBank/DDBJ whole genome shotgun (WGS) entry which is preliminary data.</text>
</comment>
<evidence type="ECO:0000256" key="7">
    <source>
        <dbReference type="ARBA" id="ARBA00022490"/>
    </source>
</evidence>
<evidence type="ECO:0000256" key="2">
    <source>
        <dbReference type="ARBA" id="ARBA00001958"/>
    </source>
</evidence>
<evidence type="ECO:0000256" key="4">
    <source>
        <dbReference type="ARBA" id="ARBA00005225"/>
    </source>
</evidence>
<dbReference type="GO" id="GO:0004594">
    <property type="term" value="F:pantothenate kinase activity"/>
    <property type="evidence" value="ECO:0007669"/>
    <property type="project" value="UniProtKB-UniRule"/>
</dbReference>
<dbReference type="GO" id="GO:0005737">
    <property type="term" value="C:cytoplasm"/>
    <property type="evidence" value="ECO:0007669"/>
    <property type="project" value="UniProtKB-SubCell"/>
</dbReference>
<evidence type="ECO:0000256" key="8">
    <source>
        <dbReference type="ARBA" id="ARBA00022679"/>
    </source>
</evidence>
<comment type="function">
    <text evidence="16">Catalyzes the phosphorylation of pantothenate (Pan), the first step in CoA biosynthesis.</text>
</comment>
<dbReference type="PANTHER" id="PTHR34265">
    <property type="entry name" value="TYPE III PANTOTHENATE KINASE"/>
    <property type="match status" value="1"/>
</dbReference>
<dbReference type="NCBIfam" id="TIGR00671">
    <property type="entry name" value="baf"/>
    <property type="match status" value="1"/>
</dbReference>
<name>A0A969W8R7_9GAMM</name>
<evidence type="ECO:0000256" key="5">
    <source>
        <dbReference type="ARBA" id="ARBA00011738"/>
    </source>
</evidence>
<keyword evidence="7 16" id="KW-0963">Cytoplasm</keyword>
<sequence>MKLLIDVGNTRIKWARSGSAGALVEHGALPHHGDPAQTVSQLPSGGVDAIWISNVTGAAHESALIEAMRGHCSLTPHIARSTGQWRGLINAYREPQRLGVDRWLAMIAVWHAQHGAAVIANAGTALTVDVITAQGQHRGGIIAAGIAAQQRAVLGATRFETRDLNGVHADTLGSDTESCVQLGAQLACAGAIDRVATLAETGASRWLTGGDAEYLHADLGADWQHRPHLVLEGLAALASPVP</sequence>
<organism evidence="17 18">
    <name type="scientific">Solimonas marina</name>
    <dbReference type="NCBI Taxonomy" id="2714601"/>
    <lineage>
        <taxon>Bacteria</taxon>
        <taxon>Pseudomonadati</taxon>
        <taxon>Pseudomonadota</taxon>
        <taxon>Gammaproteobacteria</taxon>
        <taxon>Nevskiales</taxon>
        <taxon>Nevskiaceae</taxon>
        <taxon>Solimonas</taxon>
    </lineage>
</organism>
<feature type="active site" description="Proton acceptor" evidence="16">
    <location>
        <position position="101"/>
    </location>
</feature>
<evidence type="ECO:0000256" key="11">
    <source>
        <dbReference type="ARBA" id="ARBA00022840"/>
    </source>
</evidence>
<dbReference type="InterPro" id="IPR043129">
    <property type="entry name" value="ATPase_NBD"/>
</dbReference>
<keyword evidence="18" id="KW-1185">Reference proteome</keyword>
<dbReference type="HAMAP" id="MF_01274">
    <property type="entry name" value="Pantothen_kinase_3"/>
    <property type="match status" value="1"/>
</dbReference>
<feature type="binding site" evidence="16">
    <location>
        <begin position="99"/>
        <end position="102"/>
    </location>
    <ligand>
        <name>substrate</name>
    </ligand>
</feature>
<dbReference type="SUPFAM" id="SSF53067">
    <property type="entry name" value="Actin-like ATPase domain"/>
    <property type="match status" value="2"/>
</dbReference>
<dbReference type="AlphaFoldDB" id="A0A969W8R7"/>
<dbReference type="Pfam" id="PF03309">
    <property type="entry name" value="Pan_kinase"/>
    <property type="match status" value="1"/>
</dbReference>
<comment type="cofactor">
    <cofactor evidence="16">
        <name>NH4(+)</name>
        <dbReference type="ChEBI" id="CHEBI:28938"/>
    </cofactor>
    <cofactor evidence="16">
        <name>K(+)</name>
        <dbReference type="ChEBI" id="CHEBI:29103"/>
    </cofactor>
    <text evidence="16">A monovalent cation. Ammonium or potassium.</text>
</comment>
<comment type="subcellular location">
    <subcellularLocation>
        <location evidence="3 16">Cytoplasm</location>
    </subcellularLocation>
</comment>
<evidence type="ECO:0000256" key="15">
    <source>
        <dbReference type="ARBA" id="ARBA00040883"/>
    </source>
</evidence>
<keyword evidence="10 16" id="KW-0418">Kinase</keyword>
<protein>
    <recommendedName>
        <fullName evidence="15 16">Type III pantothenate kinase</fullName>
        <ecNumber evidence="6 16">2.7.1.33</ecNumber>
    </recommendedName>
    <alternativeName>
        <fullName evidence="16">PanK-III</fullName>
    </alternativeName>
    <alternativeName>
        <fullName evidence="16">Pantothenic acid kinase</fullName>
    </alternativeName>
</protein>
<evidence type="ECO:0000313" key="17">
    <source>
        <dbReference type="EMBL" id="NKF22712.1"/>
    </source>
</evidence>
<comment type="catalytic activity">
    <reaction evidence="1 16">
        <text>(R)-pantothenate + ATP = (R)-4'-phosphopantothenate + ADP + H(+)</text>
        <dbReference type="Rhea" id="RHEA:16373"/>
        <dbReference type="ChEBI" id="CHEBI:10986"/>
        <dbReference type="ChEBI" id="CHEBI:15378"/>
        <dbReference type="ChEBI" id="CHEBI:29032"/>
        <dbReference type="ChEBI" id="CHEBI:30616"/>
        <dbReference type="ChEBI" id="CHEBI:456216"/>
        <dbReference type="EC" id="2.7.1.33"/>
    </reaction>
</comment>
<evidence type="ECO:0000256" key="14">
    <source>
        <dbReference type="ARBA" id="ARBA00038036"/>
    </source>
</evidence>
<keyword evidence="8 16" id="KW-0808">Transferase</keyword>
<feature type="binding site" evidence="16">
    <location>
        <position position="124"/>
    </location>
    <ligand>
        <name>ATP</name>
        <dbReference type="ChEBI" id="CHEBI:30616"/>
    </ligand>
</feature>
<gene>
    <name evidence="16" type="primary">coaX</name>
    <name evidence="17" type="ORF">G7Y82_10310</name>
</gene>
<comment type="cofactor">
    <cofactor evidence="2">
        <name>K(+)</name>
        <dbReference type="ChEBI" id="CHEBI:29103"/>
    </cofactor>
</comment>
<keyword evidence="11 16" id="KW-0067">ATP-binding</keyword>
<dbReference type="PANTHER" id="PTHR34265:SF1">
    <property type="entry name" value="TYPE III PANTOTHENATE KINASE"/>
    <property type="match status" value="1"/>
</dbReference>
<evidence type="ECO:0000256" key="6">
    <source>
        <dbReference type="ARBA" id="ARBA00012102"/>
    </source>
</evidence>
<proteinExistence type="inferred from homology"/>
<evidence type="ECO:0000256" key="13">
    <source>
        <dbReference type="ARBA" id="ARBA00022993"/>
    </source>
</evidence>